<organism evidence="2 3">
    <name type="scientific">Phormidium yuhuli AB48</name>
    <dbReference type="NCBI Taxonomy" id="2940671"/>
    <lineage>
        <taxon>Bacteria</taxon>
        <taxon>Bacillati</taxon>
        <taxon>Cyanobacteriota</taxon>
        <taxon>Cyanophyceae</taxon>
        <taxon>Oscillatoriophycideae</taxon>
        <taxon>Oscillatoriales</taxon>
        <taxon>Oscillatoriaceae</taxon>
        <taxon>Phormidium</taxon>
        <taxon>Phormidium yuhuli</taxon>
    </lineage>
</organism>
<sequence length="162" mass="17642">MALNVEAGSWTGASFPVENFQAYTSPFGFRTSPTGGRGYEFHSGLDIAAPEGSYIRSWWGGSVVEVINDQGCGVGLVIESGDWEHIYCHLSGQVQTIQGRPTLIDRQGGLQVSEGQTIPSAARIGRVGMSGRTTGPHLHWGLRYGDRWVDPALVLRAMHRDR</sequence>
<dbReference type="SUPFAM" id="SSF51261">
    <property type="entry name" value="Duplicated hybrid motif"/>
    <property type="match status" value="1"/>
</dbReference>
<proteinExistence type="predicted"/>
<dbReference type="Gene3D" id="2.70.70.10">
    <property type="entry name" value="Glucose Permease (Domain IIA)"/>
    <property type="match status" value="1"/>
</dbReference>
<keyword evidence="3" id="KW-1185">Reference proteome</keyword>
<feature type="domain" description="M23ase beta-sheet core" evidence="1">
    <location>
        <begin position="109"/>
        <end position="151"/>
    </location>
</feature>
<dbReference type="PANTHER" id="PTHR21666:SF293">
    <property type="entry name" value="SLL1488 PROTEIN"/>
    <property type="match status" value="1"/>
</dbReference>
<dbReference type="InterPro" id="IPR016047">
    <property type="entry name" value="M23ase_b-sheet_dom"/>
</dbReference>
<dbReference type="PANTHER" id="PTHR21666">
    <property type="entry name" value="PEPTIDASE-RELATED"/>
    <property type="match status" value="1"/>
</dbReference>
<reference evidence="2" key="1">
    <citation type="submission" date="2022-06" db="EMBL/GenBank/DDBJ databases">
        <title>Genome sequence of Phormidium yuhuli AB48 isolated from an industrial photobioreactor environment.</title>
        <authorList>
            <person name="Qiu Y."/>
            <person name="Noonan A.J.C."/>
            <person name="Dofher K."/>
            <person name="Koch M."/>
            <person name="Kieft B."/>
            <person name="Lin X."/>
            <person name="Ziels R.M."/>
            <person name="Hallam S.J."/>
        </authorList>
    </citation>
    <scope>NUCLEOTIDE SEQUENCE</scope>
    <source>
        <strain evidence="2">AB48</strain>
    </source>
</reference>
<evidence type="ECO:0000313" key="3">
    <source>
        <dbReference type="Proteomes" id="UP001056708"/>
    </source>
</evidence>
<protein>
    <submittedName>
        <fullName evidence="2">M23 family metallopeptidase</fullName>
    </submittedName>
</protein>
<evidence type="ECO:0000313" key="2">
    <source>
        <dbReference type="EMBL" id="USR93115.1"/>
    </source>
</evidence>
<dbReference type="InterPro" id="IPR011055">
    <property type="entry name" value="Dup_hybrid_motif"/>
</dbReference>
<gene>
    <name evidence="2" type="ORF">NEA10_05830</name>
</gene>
<feature type="domain" description="M23ase beta-sheet core" evidence="1">
    <location>
        <begin position="41"/>
        <end position="92"/>
    </location>
</feature>
<dbReference type="CDD" id="cd12797">
    <property type="entry name" value="M23_peptidase"/>
    <property type="match status" value="1"/>
</dbReference>
<dbReference type="Proteomes" id="UP001056708">
    <property type="component" value="Chromosome"/>
</dbReference>
<evidence type="ECO:0000259" key="1">
    <source>
        <dbReference type="Pfam" id="PF01551"/>
    </source>
</evidence>
<name>A0ABY5AW71_9CYAN</name>
<dbReference type="InterPro" id="IPR050570">
    <property type="entry name" value="Cell_wall_metabolism_enzyme"/>
</dbReference>
<dbReference type="Pfam" id="PF01551">
    <property type="entry name" value="Peptidase_M23"/>
    <property type="match status" value="2"/>
</dbReference>
<accession>A0ABY5AW71</accession>
<dbReference type="EMBL" id="CP098611">
    <property type="protein sequence ID" value="USR93115.1"/>
    <property type="molecule type" value="Genomic_DNA"/>
</dbReference>